<evidence type="ECO:0000313" key="7">
    <source>
        <dbReference type="Proteomes" id="UP001326199"/>
    </source>
</evidence>
<dbReference type="Proteomes" id="UP001326199">
    <property type="component" value="Unassembled WGS sequence"/>
</dbReference>
<comment type="subcellular location">
    <subcellularLocation>
        <location evidence="1">Cytoplasm</location>
    </subcellularLocation>
</comment>
<feature type="compositionally biased region" description="Basic and acidic residues" evidence="4">
    <location>
        <begin position="602"/>
        <end position="612"/>
    </location>
</feature>
<feature type="region of interest" description="Disordered" evidence="4">
    <location>
        <begin position="741"/>
        <end position="804"/>
    </location>
</feature>
<evidence type="ECO:0000256" key="1">
    <source>
        <dbReference type="ARBA" id="ARBA00004496"/>
    </source>
</evidence>
<gene>
    <name evidence="6" type="ORF">QC763_311500</name>
</gene>
<sequence>MVVLIGRYLKRSLLRKFAKEGSQPEDCPAQPYDGIEMMGEVESEEGPLVSNPILRSRVLRPWYPKQLRLCLPNMNGHGTQGHLDDPARAPPSPRPKTGSRTSSSSSSTVQTTSTHSHRYHHSRCGERTKSHLSRELSDGASLAVTPMSALLQERLERERRVESERASSRTSNDLFRSTVDNRAIRSPSPADSRPISSQSSESARKKGLGVKEMEQTLSNLHKQNFDLKLELYHRRERQTVLEESLERLELQKAETDKMNDRLVHELEKRDKAVEEAVSMIVVLEARVEQLLREREMVRRVEVQGLPGAEATSKHKVLLPSGSDEVKTLNRMPSFVSEHSESTENLRNVYLGARGNVPSLPTMPEATPETTRGSVRLDSPTLSILSESSFVSVYGRTKSPDAPSPKEESPSLMDTSCMQRMLALESPTRVRSATPKNRPSIARAISNEYTHFHTITDVIGAGSSPLRQLEKVEVKRRALQDAARAQTTANDFSPFSRPPSSMAKRKTKQEKREALEKVLTHGSLTSERGLPPTPDTISTTTLRLYKNSNDTLSHEPNLTNEQSYLALSETTASHHSVPDEHGTSLEPRTQTTHTQPASTTAFDSRKKAGKNEDMDQLQRPQSTRDALRQYKGADDAESTTSSVDTWLQEGMKPPRKAPLDPMSSVSQAHPNYRADRASPDLFSFPSSTKGWATNVMFGSLQGAGYMGAGGNGLPHPPMADTLDAISKSLTKPVFSSGVLTPTLDSLNSAPPPPNRRSSLQAKTGADLSGAASASPARPSPSSKIKMSVGKGSRARSNSIDIRPPSRQLADMAQGRAMTVPPKQAHQPPPPPRKVSQSHPDTQGTPPQSVSKQHHYPPTASQAPAAATPARPRSRGLNHFFRRSTGSADPPVATPFAAPAADTTSKDERPLIGIPSWGRRGSLVDDDRANSSATPPPILRSKALERKVEFDDDGGGVELELQGNEGATVGHVHDSGGAAVERGGGAPIASGGAPVVGGGKRKWLNLARVGSLRNR</sequence>
<evidence type="ECO:0000256" key="4">
    <source>
        <dbReference type="SAM" id="MobiDB-lite"/>
    </source>
</evidence>
<evidence type="ECO:0000313" key="6">
    <source>
        <dbReference type="EMBL" id="KAK4667577.1"/>
    </source>
</evidence>
<dbReference type="EMBL" id="JAFFHB010000004">
    <property type="protein sequence ID" value="KAK4667577.1"/>
    <property type="molecule type" value="Genomic_DNA"/>
</dbReference>
<feature type="compositionally biased region" description="Basic and acidic residues" evidence="4">
    <location>
        <begin position="509"/>
        <end position="518"/>
    </location>
</feature>
<feature type="compositionally biased region" description="Basic and acidic residues" evidence="4">
    <location>
        <begin position="123"/>
        <end position="137"/>
    </location>
</feature>
<accession>A0ABR0HHR7</accession>
<keyword evidence="2" id="KW-0963">Cytoplasm</keyword>
<feature type="region of interest" description="Disordered" evidence="4">
    <location>
        <begin position="817"/>
        <end position="937"/>
    </location>
</feature>
<comment type="caution">
    <text evidence="6">The sequence shown here is derived from an EMBL/GenBank/DDBJ whole genome shotgun (WGS) entry which is preliminary data.</text>
</comment>
<reference evidence="6 7" key="1">
    <citation type="journal article" date="2023" name="bioRxiv">
        <title>High-quality genome assemblies of four members of thePodospora anserinaspecies complex.</title>
        <authorList>
            <person name="Ament-Velasquez S.L."/>
            <person name="Vogan A.A."/>
            <person name="Wallerman O."/>
            <person name="Hartmann F."/>
            <person name="Gautier V."/>
            <person name="Silar P."/>
            <person name="Giraud T."/>
            <person name="Johannesson H."/>
        </authorList>
    </citation>
    <scope>NUCLEOTIDE SEQUENCE [LARGE SCALE GENOMIC DNA]</scope>
    <source>
        <strain evidence="6 7">CBS 411.78</strain>
    </source>
</reference>
<feature type="coiled-coil region" evidence="3">
    <location>
        <begin position="210"/>
        <end position="300"/>
    </location>
</feature>
<dbReference type="GeneID" id="87931951"/>
<feature type="region of interest" description="Disordered" evidence="4">
    <location>
        <begin position="479"/>
        <end position="539"/>
    </location>
</feature>
<dbReference type="InterPro" id="IPR012943">
    <property type="entry name" value="Cnn_1N"/>
</dbReference>
<protein>
    <recommendedName>
        <fullName evidence="5">Centrosomin N-terminal motif 1 domain-containing protein</fullName>
    </recommendedName>
</protein>
<feature type="compositionally biased region" description="Basic residues" evidence="4">
    <location>
        <begin position="870"/>
        <end position="880"/>
    </location>
</feature>
<feature type="domain" description="Centrosomin N-terminal motif 1" evidence="5">
    <location>
        <begin position="210"/>
        <end position="276"/>
    </location>
</feature>
<evidence type="ECO:0000256" key="3">
    <source>
        <dbReference type="SAM" id="Coils"/>
    </source>
</evidence>
<keyword evidence="3" id="KW-0175">Coiled coil</keyword>
<feature type="region of interest" description="Disordered" evidence="4">
    <location>
        <begin position="965"/>
        <end position="995"/>
    </location>
</feature>
<evidence type="ECO:0000256" key="2">
    <source>
        <dbReference type="ARBA" id="ARBA00022490"/>
    </source>
</evidence>
<feature type="compositionally biased region" description="Low complexity" evidence="4">
    <location>
        <begin position="886"/>
        <end position="901"/>
    </location>
</feature>
<keyword evidence="7" id="KW-1185">Reference proteome</keyword>
<feature type="compositionally biased region" description="Low complexity" evidence="4">
    <location>
        <begin position="767"/>
        <end position="781"/>
    </location>
</feature>
<feature type="region of interest" description="Disordered" evidence="4">
    <location>
        <begin position="568"/>
        <end position="666"/>
    </location>
</feature>
<proteinExistence type="predicted"/>
<feature type="compositionally biased region" description="Low complexity" evidence="4">
    <location>
        <begin position="588"/>
        <end position="600"/>
    </location>
</feature>
<feature type="compositionally biased region" description="Low complexity" evidence="4">
    <location>
        <begin position="855"/>
        <end position="869"/>
    </location>
</feature>
<name>A0ABR0HHR7_9PEZI</name>
<evidence type="ECO:0000259" key="5">
    <source>
        <dbReference type="Pfam" id="PF07989"/>
    </source>
</evidence>
<feature type="region of interest" description="Disordered" evidence="4">
    <location>
        <begin position="355"/>
        <end position="374"/>
    </location>
</feature>
<dbReference type="Pfam" id="PF07989">
    <property type="entry name" value="Cnn_1N"/>
    <property type="match status" value="1"/>
</dbReference>
<feature type="compositionally biased region" description="Low complexity" evidence="4">
    <location>
        <begin position="98"/>
        <end position="114"/>
    </location>
</feature>
<feature type="compositionally biased region" description="Basic and acidic residues" evidence="4">
    <location>
        <begin position="153"/>
        <end position="167"/>
    </location>
</feature>
<dbReference type="RefSeq" id="XP_062767543.1">
    <property type="nucleotide sequence ID" value="XM_062911608.1"/>
</dbReference>
<organism evidence="6 7">
    <name type="scientific">Podospora pseudopauciseta</name>
    <dbReference type="NCBI Taxonomy" id="2093780"/>
    <lineage>
        <taxon>Eukaryota</taxon>
        <taxon>Fungi</taxon>
        <taxon>Dikarya</taxon>
        <taxon>Ascomycota</taxon>
        <taxon>Pezizomycotina</taxon>
        <taxon>Sordariomycetes</taxon>
        <taxon>Sordariomycetidae</taxon>
        <taxon>Sordariales</taxon>
        <taxon>Podosporaceae</taxon>
        <taxon>Podospora</taxon>
    </lineage>
</organism>
<feature type="compositionally biased region" description="Basic and acidic residues" evidence="4">
    <location>
        <begin position="624"/>
        <end position="633"/>
    </location>
</feature>
<feature type="compositionally biased region" description="Polar residues" evidence="4">
    <location>
        <begin position="833"/>
        <end position="849"/>
    </location>
</feature>
<feature type="region of interest" description="Disordered" evidence="4">
    <location>
        <begin position="73"/>
        <end position="209"/>
    </location>
</feature>